<evidence type="ECO:0000313" key="1">
    <source>
        <dbReference type="EMBL" id="MDR6608793.1"/>
    </source>
</evidence>
<protein>
    <submittedName>
        <fullName evidence="1">Uncharacterized protein</fullName>
    </submittedName>
</protein>
<name>A0ACC6JQF9_9PSED</name>
<accession>A0ACC6JQF9</accession>
<gene>
    <name evidence="1" type="ORF">J2X87_003880</name>
</gene>
<proteinExistence type="predicted"/>
<reference evidence="1" key="1">
    <citation type="submission" date="2023-07" db="EMBL/GenBank/DDBJ databases">
        <title>Sorghum-associated microbial communities from plants grown in Nebraska, USA.</title>
        <authorList>
            <person name="Schachtman D."/>
        </authorList>
    </citation>
    <scope>NUCLEOTIDE SEQUENCE</scope>
    <source>
        <strain evidence="1">BE46</strain>
    </source>
</reference>
<keyword evidence="2" id="KW-1185">Reference proteome</keyword>
<organism evidence="1 2">
    <name type="scientific">Pseudomonas synxantha</name>
    <dbReference type="NCBI Taxonomy" id="47883"/>
    <lineage>
        <taxon>Bacteria</taxon>
        <taxon>Pseudomonadati</taxon>
        <taxon>Pseudomonadota</taxon>
        <taxon>Gammaproteobacteria</taxon>
        <taxon>Pseudomonadales</taxon>
        <taxon>Pseudomonadaceae</taxon>
        <taxon>Pseudomonas</taxon>
    </lineage>
</organism>
<comment type="caution">
    <text evidence="1">The sequence shown here is derived from an EMBL/GenBank/DDBJ whole genome shotgun (WGS) entry which is preliminary data.</text>
</comment>
<sequence>MIRFISAGSLVYIFCFVFSPIYIYMTLIGTMPEAYLSLLFACTLAVTVFSEKARYIKKTIFSRTNRAPAIVILLFLAYILITQLVYFSLGDRNDHLGRSLFLFNFTYFIYYVVWLICGIYIGKLIIKHDNESLLTAAWLATTIFHLSNISPEGLKIDLSKIPTESIGIYLGLSDAYAIISIIAVGSSKNILKSISILAASLFVLFILQSRSSMACTLFSAVLGYTLYSQPSKKILYLIILGVCAFVLAPFAAELLSTDERMQVLFTKDYSSDGSYIERAMQLKYGLQHIFDNPILGGYEKIVIDLGSHGAYIHNILSFWQVYGLLGFILAIYFFILFPTTTLLNHDLTRQAKTTLTMLVIYITLQIVFSRSYVYNYSWLMVGFSLLLRITPGCRKN</sequence>
<dbReference type="Proteomes" id="UP001259420">
    <property type="component" value="Unassembled WGS sequence"/>
</dbReference>
<evidence type="ECO:0000313" key="2">
    <source>
        <dbReference type="Proteomes" id="UP001259420"/>
    </source>
</evidence>
<dbReference type="EMBL" id="JAVDSD010000008">
    <property type="protein sequence ID" value="MDR6608793.1"/>
    <property type="molecule type" value="Genomic_DNA"/>
</dbReference>